<evidence type="ECO:0000313" key="3">
    <source>
        <dbReference type="Proteomes" id="UP001187471"/>
    </source>
</evidence>
<dbReference type="InterPro" id="IPR050942">
    <property type="entry name" value="F-box_BR-signaling"/>
</dbReference>
<name>A0AA88UUT5_9ASTE</name>
<sequence length="185" mass="21125">MWDVGASCPRKVKEIQASFPENPSQASESLRGLWTNMFYLVESLGDLLLVERYVGDFVRHDGVPVYKPDLFPGEDNHPSVCPYRTLRFQVYRLNFGERRWEEVKDLGDRVLFLGGNQSVFLLAGELSGNSIYFIDDYWSRMDESYLYGGHDLGVFSLESGVIEPFYPCDSGKIEPPPIWVVPNPC</sequence>
<dbReference type="PANTHER" id="PTHR44259:SF15">
    <property type="entry name" value="F-BOX PROTEIN KIB2-RELATED"/>
    <property type="match status" value="1"/>
</dbReference>
<evidence type="ECO:0000313" key="2">
    <source>
        <dbReference type="EMBL" id="KAK2994483.1"/>
    </source>
</evidence>
<dbReference type="Proteomes" id="UP001187471">
    <property type="component" value="Unassembled WGS sequence"/>
</dbReference>
<reference evidence="2" key="1">
    <citation type="submission" date="2022-12" db="EMBL/GenBank/DDBJ databases">
        <title>Draft genome assemblies for two species of Escallonia (Escalloniales).</title>
        <authorList>
            <person name="Chanderbali A."/>
            <person name="Dervinis C."/>
            <person name="Anghel I."/>
            <person name="Soltis D."/>
            <person name="Soltis P."/>
            <person name="Zapata F."/>
        </authorList>
    </citation>
    <scope>NUCLEOTIDE SEQUENCE</scope>
    <source>
        <strain evidence="2">UCBG92.1500</strain>
        <tissue evidence="2">Leaf</tissue>
    </source>
</reference>
<feature type="domain" description="KIB1-4 beta-propeller" evidence="1">
    <location>
        <begin position="2"/>
        <end position="156"/>
    </location>
</feature>
<dbReference type="AlphaFoldDB" id="A0AA88UUT5"/>
<accession>A0AA88UUT5</accession>
<comment type="caution">
    <text evidence="2">The sequence shown here is derived from an EMBL/GenBank/DDBJ whole genome shotgun (WGS) entry which is preliminary data.</text>
</comment>
<gene>
    <name evidence="2" type="ORF">RJ640_021288</name>
</gene>
<organism evidence="2 3">
    <name type="scientific">Escallonia rubra</name>
    <dbReference type="NCBI Taxonomy" id="112253"/>
    <lineage>
        <taxon>Eukaryota</taxon>
        <taxon>Viridiplantae</taxon>
        <taxon>Streptophyta</taxon>
        <taxon>Embryophyta</taxon>
        <taxon>Tracheophyta</taxon>
        <taxon>Spermatophyta</taxon>
        <taxon>Magnoliopsida</taxon>
        <taxon>eudicotyledons</taxon>
        <taxon>Gunneridae</taxon>
        <taxon>Pentapetalae</taxon>
        <taxon>asterids</taxon>
        <taxon>campanulids</taxon>
        <taxon>Escalloniales</taxon>
        <taxon>Escalloniaceae</taxon>
        <taxon>Escallonia</taxon>
    </lineage>
</organism>
<keyword evidence="3" id="KW-1185">Reference proteome</keyword>
<dbReference type="EMBL" id="JAVXUO010000201">
    <property type="protein sequence ID" value="KAK2994483.1"/>
    <property type="molecule type" value="Genomic_DNA"/>
</dbReference>
<dbReference type="Pfam" id="PF03478">
    <property type="entry name" value="Beta-prop_KIB1-4"/>
    <property type="match status" value="1"/>
</dbReference>
<dbReference type="PANTHER" id="PTHR44259">
    <property type="entry name" value="OS07G0183000 PROTEIN-RELATED"/>
    <property type="match status" value="1"/>
</dbReference>
<dbReference type="InterPro" id="IPR005174">
    <property type="entry name" value="KIB1-4_b-propeller"/>
</dbReference>
<protein>
    <recommendedName>
        <fullName evidence="1">KIB1-4 beta-propeller domain-containing protein</fullName>
    </recommendedName>
</protein>
<proteinExistence type="predicted"/>
<evidence type="ECO:0000259" key="1">
    <source>
        <dbReference type="Pfam" id="PF03478"/>
    </source>
</evidence>